<comment type="caution">
    <text evidence="2">The sequence shown here is derived from an EMBL/GenBank/DDBJ whole genome shotgun (WGS) entry which is preliminary data.</text>
</comment>
<feature type="region of interest" description="Disordered" evidence="1">
    <location>
        <begin position="1"/>
        <end position="55"/>
    </location>
</feature>
<gene>
    <name evidence="2" type="ORF">E2C01_072369</name>
</gene>
<dbReference type="EMBL" id="VSRR010047053">
    <property type="protein sequence ID" value="MPC77900.1"/>
    <property type="molecule type" value="Genomic_DNA"/>
</dbReference>
<feature type="compositionally biased region" description="Basic and acidic residues" evidence="1">
    <location>
        <begin position="1"/>
        <end position="15"/>
    </location>
</feature>
<protein>
    <submittedName>
        <fullName evidence="2">Uncharacterized protein</fullName>
    </submittedName>
</protein>
<evidence type="ECO:0000313" key="2">
    <source>
        <dbReference type="EMBL" id="MPC77900.1"/>
    </source>
</evidence>
<dbReference type="OrthoDB" id="5830876at2759"/>
<proteinExistence type="predicted"/>
<evidence type="ECO:0000256" key="1">
    <source>
        <dbReference type="SAM" id="MobiDB-lite"/>
    </source>
</evidence>
<organism evidence="2 3">
    <name type="scientific">Portunus trituberculatus</name>
    <name type="common">Swimming crab</name>
    <name type="synonym">Neptunus trituberculatus</name>
    <dbReference type="NCBI Taxonomy" id="210409"/>
    <lineage>
        <taxon>Eukaryota</taxon>
        <taxon>Metazoa</taxon>
        <taxon>Ecdysozoa</taxon>
        <taxon>Arthropoda</taxon>
        <taxon>Crustacea</taxon>
        <taxon>Multicrustacea</taxon>
        <taxon>Malacostraca</taxon>
        <taxon>Eumalacostraca</taxon>
        <taxon>Eucarida</taxon>
        <taxon>Decapoda</taxon>
        <taxon>Pleocyemata</taxon>
        <taxon>Brachyura</taxon>
        <taxon>Eubrachyura</taxon>
        <taxon>Portunoidea</taxon>
        <taxon>Portunidae</taxon>
        <taxon>Portuninae</taxon>
        <taxon>Portunus</taxon>
    </lineage>
</organism>
<sequence length="88" mass="9165">MGDHPEGTRENGTRDGDEEGDEGGETVPVSVAAGSGTCGEGSRPPADEPGDAQPIGLDLAGFKRIYIGKILNPKQVCPLHYRGEDRCG</sequence>
<dbReference type="Proteomes" id="UP000324222">
    <property type="component" value="Unassembled WGS sequence"/>
</dbReference>
<keyword evidence="3" id="KW-1185">Reference proteome</keyword>
<dbReference type="AlphaFoldDB" id="A0A5B7HZP6"/>
<accession>A0A5B7HZP6</accession>
<reference evidence="2 3" key="1">
    <citation type="submission" date="2019-05" db="EMBL/GenBank/DDBJ databases">
        <title>Another draft genome of Portunus trituberculatus and its Hox gene families provides insights of decapod evolution.</title>
        <authorList>
            <person name="Jeong J.-H."/>
            <person name="Song I."/>
            <person name="Kim S."/>
            <person name="Choi T."/>
            <person name="Kim D."/>
            <person name="Ryu S."/>
            <person name="Kim W."/>
        </authorList>
    </citation>
    <scope>NUCLEOTIDE SEQUENCE [LARGE SCALE GENOMIC DNA]</scope>
    <source>
        <tissue evidence="2">Muscle</tissue>
    </source>
</reference>
<evidence type="ECO:0000313" key="3">
    <source>
        <dbReference type="Proteomes" id="UP000324222"/>
    </source>
</evidence>
<name>A0A5B7HZP6_PORTR</name>